<keyword evidence="5" id="KW-1185">Reference proteome</keyword>
<name>A0A4V5ZNI3_9EURY</name>
<dbReference type="Proteomes" id="UP000308037">
    <property type="component" value="Unassembled WGS sequence"/>
</dbReference>
<dbReference type="SUPFAM" id="SSF46785">
    <property type="entry name" value="Winged helix' DNA-binding domain"/>
    <property type="match status" value="1"/>
</dbReference>
<accession>A0A4V5ZNI3</accession>
<evidence type="ECO:0000313" key="5">
    <source>
        <dbReference type="Proteomes" id="UP000308037"/>
    </source>
</evidence>
<sequence length="414" mass="44012">MAGLLLCSLFVGIAIPGGSAATARASAAQSGFGDIEAEAFDADRTLFRITVFENASAEWTFRYEQRLDDDEAATDFEAFAERFNNEETDSYRNFRTRATSLAASGSNTTNREMTAESFDRSARIEERSPAGDEFAVVEMSFVWTAFAAADGDRLVVGDVFVGGLYVGPDQQLRFDPGPDLRFESVSPEPDSTARERLTESESVAWLGERQFTDRQPRVVYAPRGAGGGSTPTPATTEAPDRTPAVPPHDAGSFLPIVALAIALVVGFGAAVAYRSGGLSTVGLPGVGSSDDHGETTADDSSNAVESAPAPTDRAALEPAASGTDGEDAISPALPEEQLRSDEERVVALLESHGGRMKQVDIVGNMEWSKSKVSMLLSEMEDDGVISKLRVGRENIVSLAGHEPDAAGSPFDEER</sequence>
<dbReference type="AlphaFoldDB" id="A0A4V5ZNI3"/>
<dbReference type="EMBL" id="QKNX01000004">
    <property type="protein sequence ID" value="TKR25413.1"/>
    <property type="molecule type" value="Genomic_DNA"/>
</dbReference>
<evidence type="ECO:0000259" key="3">
    <source>
        <dbReference type="Pfam" id="PF24036"/>
    </source>
</evidence>
<proteinExistence type="predicted"/>
<organism evidence="4 5">
    <name type="scientific">Natronomonas salsuginis</name>
    <dbReference type="NCBI Taxonomy" id="2217661"/>
    <lineage>
        <taxon>Archaea</taxon>
        <taxon>Methanobacteriati</taxon>
        <taxon>Methanobacteriota</taxon>
        <taxon>Stenosarchaea group</taxon>
        <taxon>Halobacteria</taxon>
        <taxon>Halobacteriales</taxon>
        <taxon>Natronomonadaceae</taxon>
        <taxon>Natronomonas</taxon>
    </lineage>
</organism>
<dbReference type="InterPro" id="IPR055769">
    <property type="entry name" value="DUF7345"/>
</dbReference>
<dbReference type="OrthoDB" id="284722at2157"/>
<evidence type="ECO:0008006" key="6">
    <source>
        <dbReference type="Google" id="ProtNLM"/>
    </source>
</evidence>
<feature type="domain" description="DUF7345" evidence="3">
    <location>
        <begin position="48"/>
        <end position="175"/>
    </location>
</feature>
<protein>
    <recommendedName>
        <fullName evidence="6">HTH iclR-type domain-containing protein</fullName>
    </recommendedName>
</protein>
<evidence type="ECO:0000313" key="4">
    <source>
        <dbReference type="EMBL" id="TKR25413.1"/>
    </source>
</evidence>
<comment type="caution">
    <text evidence="4">The sequence shown here is derived from an EMBL/GenBank/DDBJ whole genome shotgun (WGS) entry which is preliminary data.</text>
</comment>
<reference evidence="4 5" key="1">
    <citation type="submission" date="2019-04" db="EMBL/GenBank/DDBJ databases">
        <title>Natronomonas sp. F20-122 a newhaloarchaeon isolated from a saline saltern of Isla Bacuta, Huelva, Spain.</title>
        <authorList>
            <person name="Duran-Viseras A."/>
            <person name="Sanchez-Porro C."/>
            <person name="Ventosa A."/>
        </authorList>
    </citation>
    <scope>NUCLEOTIDE SEQUENCE [LARGE SCALE GENOMIC DNA]</scope>
    <source>
        <strain evidence="4 5">F20-122</strain>
    </source>
</reference>
<dbReference type="InterPro" id="IPR055767">
    <property type="entry name" value="DUF7343"/>
</dbReference>
<feature type="compositionally biased region" description="Low complexity" evidence="1">
    <location>
        <begin position="230"/>
        <end position="243"/>
    </location>
</feature>
<feature type="region of interest" description="Disordered" evidence="1">
    <location>
        <begin position="216"/>
        <end position="247"/>
    </location>
</feature>
<dbReference type="Pfam" id="PF24034">
    <property type="entry name" value="DUF7343"/>
    <property type="match status" value="1"/>
</dbReference>
<evidence type="ECO:0000256" key="1">
    <source>
        <dbReference type="SAM" id="MobiDB-lite"/>
    </source>
</evidence>
<dbReference type="Pfam" id="PF24036">
    <property type="entry name" value="DUF7345"/>
    <property type="match status" value="1"/>
</dbReference>
<dbReference type="InterPro" id="IPR036390">
    <property type="entry name" value="WH_DNA-bd_sf"/>
</dbReference>
<feature type="region of interest" description="Disordered" evidence="1">
    <location>
        <begin position="285"/>
        <end position="336"/>
    </location>
</feature>
<gene>
    <name evidence="4" type="ORF">DM868_11355</name>
</gene>
<feature type="domain" description="DUF7343" evidence="2">
    <location>
        <begin position="338"/>
        <end position="398"/>
    </location>
</feature>
<feature type="region of interest" description="Disordered" evidence="1">
    <location>
        <begin position="176"/>
        <end position="201"/>
    </location>
</feature>
<evidence type="ECO:0000259" key="2">
    <source>
        <dbReference type="Pfam" id="PF24034"/>
    </source>
</evidence>